<reference evidence="2 3" key="1">
    <citation type="journal article" date="2009" name="Nature">
        <title>Evolution of pathogenicity and sexual reproduction in eight Candida genomes.</title>
        <authorList>
            <person name="Butler G."/>
            <person name="Rasmussen M.D."/>
            <person name="Lin M.F."/>
            <person name="Santos M.A."/>
            <person name="Sakthikumar S."/>
            <person name="Munro C.A."/>
            <person name="Rheinbay E."/>
            <person name="Grabherr M."/>
            <person name="Forche A."/>
            <person name="Reedy J.L."/>
            <person name="Agrafioti I."/>
            <person name="Arnaud M.B."/>
            <person name="Bates S."/>
            <person name="Brown A.J."/>
            <person name="Brunke S."/>
            <person name="Costanzo M.C."/>
            <person name="Fitzpatrick D.A."/>
            <person name="de Groot P.W."/>
            <person name="Harris D."/>
            <person name="Hoyer L.L."/>
            <person name="Hube B."/>
            <person name="Klis F.M."/>
            <person name="Kodira C."/>
            <person name="Lennard N."/>
            <person name="Logue M.E."/>
            <person name="Martin R."/>
            <person name="Neiman A.M."/>
            <person name="Nikolaou E."/>
            <person name="Quail M.A."/>
            <person name="Quinn J."/>
            <person name="Santos M.C."/>
            <person name="Schmitzberger F.F."/>
            <person name="Sherlock G."/>
            <person name="Shah P."/>
            <person name="Silverstein K.A."/>
            <person name="Skrzypek M.S."/>
            <person name="Soll D."/>
            <person name="Staggs R."/>
            <person name="Stansfield I."/>
            <person name="Stumpf M.P."/>
            <person name="Sudbery P.E."/>
            <person name="Srikantha T."/>
            <person name="Zeng Q."/>
            <person name="Berman J."/>
            <person name="Berriman M."/>
            <person name="Heitman J."/>
            <person name="Gow N.A."/>
            <person name="Lorenz M.C."/>
            <person name="Birren B.W."/>
            <person name="Kellis M."/>
            <person name="Cuomo C.A."/>
        </authorList>
    </citation>
    <scope>NUCLEOTIDE SEQUENCE [LARGE SCALE GENOMIC DNA]</scope>
    <source>
        <strain evidence="3">ATCC 11503 / BCRC 21390 / CBS 2605 / JCM 1781 / NBRC 1676 / NRRL YB-4239</strain>
    </source>
</reference>
<dbReference type="AlphaFoldDB" id="A5DRT0"/>
<feature type="transmembrane region" description="Helical" evidence="1">
    <location>
        <begin position="55"/>
        <end position="72"/>
    </location>
</feature>
<keyword evidence="1" id="KW-0472">Membrane</keyword>
<organism evidence="2 3">
    <name type="scientific">Lodderomyces elongisporus (strain ATCC 11503 / CBS 2605 / JCM 1781 / NBRC 1676 / NRRL YB-4239)</name>
    <name type="common">Yeast</name>
    <name type="synonym">Saccharomyces elongisporus</name>
    <dbReference type="NCBI Taxonomy" id="379508"/>
    <lineage>
        <taxon>Eukaryota</taxon>
        <taxon>Fungi</taxon>
        <taxon>Dikarya</taxon>
        <taxon>Ascomycota</taxon>
        <taxon>Saccharomycotina</taxon>
        <taxon>Pichiomycetes</taxon>
        <taxon>Debaryomycetaceae</taxon>
        <taxon>Candida/Lodderomyces clade</taxon>
        <taxon>Lodderomyces</taxon>
    </lineage>
</organism>
<dbReference type="VEuPathDB" id="FungiDB:LELG_00066"/>
<proteinExistence type="predicted"/>
<dbReference type="HOGENOM" id="CLU_1722703_0_0_1"/>
<feature type="transmembrane region" description="Helical" evidence="1">
    <location>
        <begin position="132"/>
        <end position="151"/>
    </location>
</feature>
<keyword evidence="1" id="KW-1133">Transmembrane helix</keyword>
<gene>
    <name evidence="2" type="ORF">LELG_00066</name>
</gene>
<dbReference type="EMBL" id="CH981524">
    <property type="protein sequence ID" value="EDK41888.1"/>
    <property type="molecule type" value="Genomic_DNA"/>
</dbReference>
<sequence length="152" mass="17670">MITCTRSLNSINCNFGIIKFLKTLTSSTFLLPLFPFSSFPPSHDTSMCQNMKPDLTLFLLIFDILPFTLPCFNTRQFMSAHVSSCQLTSHGWEGTNKGKKIINVEHNVKNGFFANLFWTINVWRCRLFKPRFSFLFVFFFFFVLSLTSTNYI</sequence>
<dbReference type="Proteomes" id="UP000001996">
    <property type="component" value="Unassembled WGS sequence"/>
</dbReference>
<evidence type="ECO:0000313" key="3">
    <source>
        <dbReference type="Proteomes" id="UP000001996"/>
    </source>
</evidence>
<keyword evidence="3" id="KW-1185">Reference proteome</keyword>
<protein>
    <submittedName>
        <fullName evidence="2">Uncharacterized protein</fullName>
    </submittedName>
</protein>
<evidence type="ECO:0000256" key="1">
    <source>
        <dbReference type="SAM" id="Phobius"/>
    </source>
</evidence>
<feature type="transmembrane region" description="Helical" evidence="1">
    <location>
        <begin position="12"/>
        <end position="35"/>
    </location>
</feature>
<dbReference type="InParanoid" id="A5DRT0"/>
<name>A5DRT0_LODEL</name>
<keyword evidence="1" id="KW-0812">Transmembrane</keyword>
<accession>A5DRT0</accession>
<evidence type="ECO:0000313" key="2">
    <source>
        <dbReference type="EMBL" id="EDK41888.1"/>
    </source>
</evidence>